<feature type="compositionally biased region" description="Basic residues" evidence="10">
    <location>
        <begin position="47"/>
        <end position="56"/>
    </location>
</feature>
<proteinExistence type="inferred from homology"/>
<feature type="compositionally biased region" description="Polar residues" evidence="10">
    <location>
        <begin position="77"/>
        <end position="91"/>
    </location>
</feature>
<comment type="similarity">
    <text evidence="1">Belongs to the protein kinase superfamily. AGC Ser/Thr protein kinase family. cGMP subfamily.</text>
</comment>
<dbReference type="PROSITE" id="PS00888">
    <property type="entry name" value="CNMP_BINDING_1"/>
    <property type="match status" value="1"/>
</dbReference>
<evidence type="ECO:0000256" key="7">
    <source>
        <dbReference type="ARBA" id="ARBA00022840"/>
    </source>
</evidence>
<comment type="catalytic activity">
    <reaction evidence="9">
        <text>L-seryl-[protein] + ATP = O-phospho-L-seryl-[protein] + ADP + H(+)</text>
        <dbReference type="Rhea" id="RHEA:17989"/>
        <dbReference type="Rhea" id="RHEA-COMP:9863"/>
        <dbReference type="Rhea" id="RHEA-COMP:11604"/>
        <dbReference type="ChEBI" id="CHEBI:15378"/>
        <dbReference type="ChEBI" id="CHEBI:29999"/>
        <dbReference type="ChEBI" id="CHEBI:30616"/>
        <dbReference type="ChEBI" id="CHEBI:83421"/>
        <dbReference type="ChEBI" id="CHEBI:456216"/>
        <dbReference type="EC" id="2.7.11.12"/>
    </reaction>
</comment>
<gene>
    <name evidence="14" type="ORF">LDAN0321_LOCUS4851</name>
</gene>
<evidence type="ECO:0000256" key="6">
    <source>
        <dbReference type="ARBA" id="ARBA00022777"/>
    </source>
</evidence>
<keyword evidence="3" id="KW-0723">Serine/threonine-protein kinase</keyword>
<feature type="region of interest" description="Disordered" evidence="10">
    <location>
        <begin position="47"/>
        <end position="105"/>
    </location>
</feature>
<dbReference type="SUPFAM" id="SSF56112">
    <property type="entry name" value="Protein kinase-like (PK-like)"/>
    <property type="match status" value="1"/>
</dbReference>
<evidence type="ECO:0000256" key="4">
    <source>
        <dbReference type="ARBA" id="ARBA00022679"/>
    </source>
</evidence>
<dbReference type="SMART" id="SM00100">
    <property type="entry name" value="cNMP"/>
    <property type="match status" value="2"/>
</dbReference>
<dbReference type="InterPro" id="IPR000719">
    <property type="entry name" value="Prot_kinase_dom"/>
</dbReference>
<dbReference type="PANTHER" id="PTHR24353:SF143">
    <property type="entry name" value="PROTEIN KINASE DOMAIN-CONTAINING PROTEIN"/>
    <property type="match status" value="1"/>
</dbReference>
<evidence type="ECO:0000259" key="12">
    <source>
        <dbReference type="PROSITE" id="PS50042"/>
    </source>
</evidence>
<dbReference type="EC" id="2.7.11.12" evidence="2"/>
<dbReference type="PRINTS" id="PR00103">
    <property type="entry name" value="CAMPKINASE"/>
</dbReference>
<evidence type="ECO:0000256" key="9">
    <source>
        <dbReference type="ARBA" id="ARBA00047462"/>
    </source>
</evidence>
<dbReference type="SUPFAM" id="SSF51206">
    <property type="entry name" value="cAMP-binding domain-like"/>
    <property type="match status" value="2"/>
</dbReference>
<sequence>MQWLIIALGSVGFVCIALFVGQRMKTSAQKRRQMRATQLLRFDSDKTRKRHHRWSKTHQNSMQDIDFNGRNSEQENRFSSGSSSPRGNKPSTLRKKFSRKATSSRASTNIIVNPTVLPDIDLREEMSDETKEVLLGALSEVKLFESYMDDELDSFLDCFRPVDEVANGNKTIYEQGDIGKAIFAVETGEVTFTDEDKKEVKKAHAGTAFGEECLTYEYPRNYTCNVSAAGTALWKLSRVDFQRVQNVLVNLRMEMITDVLSKVEILAALDPAALKSLARTMVSETFEEGAVIIQKGDKGDKFYIVGEGTAAVSDIGTEGIVIEKEGYFGERALLSGDVRGATITALTKCTILSLNRTEFNKLLGSVDDLHANFIRLTIISDTPLYADAKLTHPEMHALVKLSERTVFQEDDTFHGGSEVLTFLTKCSCLVAFDSSVDEVEYQKGDSITGMEVLRFKTECECLLVSFANIGRSIKGGMNRLKSVEEKKIPLMISDINKIEMIHTGEFNTKIWKVRTQKFGSKLDPNKVYALKEIDKYQLIRNELVHNLWWEKDILEAVDCPFVINLMETFQTKEHIYMLFNFVEGGNLQGFIEACPDSRLSVSSTQFFSACMLEALSALQLYNIAHRDITPESFVVNSDGYLVLIDFDNAKMVDHLTFTLCGRPHYMAPEIIEAKGHDMGVDIWSFGVTLYEMLTGHLPFDEMNQLDLFKSISKRKFDTAPLRETAEGAEDLLLSLLSHRMKRIGMLADGIDEIRRQSFFELINWDELLWKSIPAPHASQVEQLSRVVVGKYQAKPMEETQSEMDDIFDEMSVSSEDLVVMFDGF</sequence>
<keyword evidence="5" id="KW-0547">Nucleotide-binding</keyword>
<dbReference type="EMBL" id="HBGY01007748">
    <property type="protein sequence ID" value="CAD9565173.1"/>
    <property type="molecule type" value="Transcribed_RNA"/>
</dbReference>
<evidence type="ECO:0000256" key="5">
    <source>
        <dbReference type="ARBA" id="ARBA00022741"/>
    </source>
</evidence>
<name>A0A7S2NYD4_9STRA</name>
<dbReference type="GO" id="GO:0005524">
    <property type="term" value="F:ATP binding"/>
    <property type="evidence" value="ECO:0007669"/>
    <property type="project" value="UniProtKB-KW"/>
</dbReference>
<evidence type="ECO:0000256" key="10">
    <source>
        <dbReference type="SAM" id="MobiDB-lite"/>
    </source>
</evidence>
<dbReference type="GO" id="GO:0005952">
    <property type="term" value="C:cAMP-dependent protein kinase complex"/>
    <property type="evidence" value="ECO:0007669"/>
    <property type="project" value="TreeGrafter"/>
</dbReference>
<feature type="domain" description="Cyclic nucleotide-binding" evidence="12">
    <location>
        <begin position="143"/>
        <end position="262"/>
    </location>
</feature>
<dbReference type="GO" id="GO:0004692">
    <property type="term" value="F:cGMP-dependent protein kinase activity"/>
    <property type="evidence" value="ECO:0007669"/>
    <property type="project" value="UniProtKB-EC"/>
</dbReference>
<accession>A0A7S2NYD4</accession>
<dbReference type="Gene3D" id="2.60.120.10">
    <property type="entry name" value="Jelly Rolls"/>
    <property type="match status" value="2"/>
</dbReference>
<dbReference type="AlphaFoldDB" id="A0A7S2NYD4"/>
<evidence type="ECO:0000256" key="2">
    <source>
        <dbReference type="ARBA" id="ARBA00012428"/>
    </source>
</evidence>
<feature type="domain" description="Protein kinase" evidence="11">
    <location>
        <begin position="495"/>
        <end position="768"/>
    </location>
</feature>
<dbReference type="CDD" id="cd00038">
    <property type="entry name" value="CAP_ED"/>
    <property type="match status" value="2"/>
</dbReference>
<reference evidence="14" key="1">
    <citation type="submission" date="2021-01" db="EMBL/GenBank/DDBJ databases">
        <authorList>
            <person name="Corre E."/>
            <person name="Pelletier E."/>
            <person name="Niang G."/>
            <person name="Scheremetjew M."/>
            <person name="Finn R."/>
            <person name="Kale V."/>
            <person name="Holt S."/>
            <person name="Cochrane G."/>
            <person name="Meng A."/>
            <person name="Brown T."/>
            <person name="Cohen L."/>
        </authorList>
    </citation>
    <scope>NUCLEOTIDE SEQUENCE</scope>
    <source>
        <strain evidence="14">B650</strain>
    </source>
</reference>
<keyword evidence="6" id="KW-0418">Kinase</keyword>
<feature type="domain" description="AGC-kinase C-terminal" evidence="13">
    <location>
        <begin position="760"/>
        <end position="824"/>
    </location>
</feature>
<evidence type="ECO:0000259" key="11">
    <source>
        <dbReference type="PROSITE" id="PS50011"/>
    </source>
</evidence>
<dbReference type="InterPro" id="IPR018490">
    <property type="entry name" value="cNMP-bd_dom_sf"/>
</dbReference>
<comment type="catalytic activity">
    <reaction evidence="8">
        <text>L-threonyl-[protein] + ATP = O-phospho-L-threonyl-[protein] + ADP + H(+)</text>
        <dbReference type="Rhea" id="RHEA:46608"/>
        <dbReference type="Rhea" id="RHEA-COMP:11060"/>
        <dbReference type="Rhea" id="RHEA-COMP:11605"/>
        <dbReference type="ChEBI" id="CHEBI:15378"/>
        <dbReference type="ChEBI" id="CHEBI:30013"/>
        <dbReference type="ChEBI" id="CHEBI:30616"/>
        <dbReference type="ChEBI" id="CHEBI:61977"/>
        <dbReference type="ChEBI" id="CHEBI:456216"/>
        <dbReference type="EC" id="2.7.11.12"/>
    </reaction>
</comment>
<dbReference type="InterPro" id="IPR018488">
    <property type="entry name" value="cNMP-bd_CS"/>
</dbReference>
<dbReference type="InterPro" id="IPR011009">
    <property type="entry name" value="Kinase-like_dom_sf"/>
</dbReference>
<protein>
    <recommendedName>
        <fullName evidence="2">cGMP-dependent protein kinase</fullName>
        <ecNumber evidence="2">2.7.11.12</ecNumber>
    </recommendedName>
</protein>
<feature type="domain" description="Cyclic nucleotide-binding" evidence="12">
    <location>
        <begin position="265"/>
        <end position="369"/>
    </location>
</feature>
<evidence type="ECO:0000256" key="1">
    <source>
        <dbReference type="ARBA" id="ARBA00006352"/>
    </source>
</evidence>
<keyword evidence="7" id="KW-0067">ATP-binding</keyword>
<dbReference type="Pfam" id="PF00027">
    <property type="entry name" value="cNMP_binding"/>
    <property type="match status" value="2"/>
</dbReference>
<dbReference type="PROSITE" id="PS50042">
    <property type="entry name" value="CNMP_BINDING_3"/>
    <property type="match status" value="2"/>
</dbReference>
<dbReference type="InterPro" id="IPR014710">
    <property type="entry name" value="RmlC-like_jellyroll"/>
</dbReference>
<evidence type="ECO:0000256" key="8">
    <source>
        <dbReference type="ARBA" id="ARBA00047298"/>
    </source>
</evidence>
<dbReference type="GO" id="GO:0004691">
    <property type="term" value="F:cAMP-dependent protein kinase activity"/>
    <property type="evidence" value="ECO:0007669"/>
    <property type="project" value="TreeGrafter"/>
</dbReference>
<dbReference type="PROSITE" id="PS50011">
    <property type="entry name" value="PROTEIN_KINASE_DOM"/>
    <property type="match status" value="1"/>
</dbReference>
<evidence type="ECO:0000256" key="3">
    <source>
        <dbReference type="ARBA" id="ARBA00022527"/>
    </source>
</evidence>
<dbReference type="InterPro" id="IPR000961">
    <property type="entry name" value="AGC-kinase_C"/>
</dbReference>
<dbReference type="Gene3D" id="3.30.200.20">
    <property type="entry name" value="Phosphorylase Kinase, domain 1"/>
    <property type="match status" value="1"/>
</dbReference>
<dbReference type="Gene3D" id="1.10.510.10">
    <property type="entry name" value="Transferase(Phosphotransferase) domain 1"/>
    <property type="match status" value="1"/>
</dbReference>
<organism evidence="14">
    <name type="scientific">Leptocylindrus danicus</name>
    <dbReference type="NCBI Taxonomy" id="163516"/>
    <lineage>
        <taxon>Eukaryota</taxon>
        <taxon>Sar</taxon>
        <taxon>Stramenopiles</taxon>
        <taxon>Ochrophyta</taxon>
        <taxon>Bacillariophyta</taxon>
        <taxon>Coscinodiscophyceae</taxon>
        <taxon>Chaetocerotophycidae</taxon>
        <taxon>Leptocylindrales</taxon>
        <taxon>Leptocylindraceae</taxon>
        <taxon>Leptocylindrus</taxon>
    </lineage>
</organism>
<dbReference type="PANTHER" id="PTHR24353">
    <property type="entry name" value="CYCLIC NUCLEOTIDE-DEPENDENT PROTEIN KINASE"/>
    <property type="match status" value="1"/>
</dbReference>
<evidence type="ECO:0000259" key="13">
    <source>
        <dbReference type="PROSITE" id="PS51285"/>
    </source>
</evidence>
<evidence type="ECO:0000313" key="14">
    <source>
        <dbReference type="EMBL" id="CAD9565173.1"/>
    </source>
</evidence>
<dbReference type="Pfam" id="PF00069">
    <property type="entry name" value="Pkinase"/>
    <property type="match status" value="1"/>
</dbReference>
<dbReference type="InterPro" id="IPR000595">
    <property type="entry name" value="cNMP-bd_dom"/>
</dbReference>
<keyword evidence="4" id="KW-0808">Transferase</keyword>
<dbReference type="PROSITE" id="PS51285">
    <property type="entry name" value="AGC_KINASE_CTER"/>
    <property type="match status" value="1"/>
</dbReference>